<sequence>MQGCRRGTRPTPRRSSHSRSSSRHAAAGSSSSRPVALEAPIEAPLPPAEGQSEVGLPAPDEEEDFLVNVPVREESMIDIPLVEESELDTPTREDAPPVVARTLTDDTLGSVCSECSSMQDVNEQADRQVDGQESSGSSDLSVATHDATSAESSPLAADRPQVRDAEPSARAEQEGVEDTAGQGDVSGRGFGSVRSSSEEDADETGDYGTPVRALSGGRVTGSSGEDNCTFSWRIKNYTGLRLKKLFSDEFTVGGYKWRLSTRPKPNVRDVSIFLHLCTSGSTTKFPSSWSRLVQISFRVVNQYNSAYNFQRNGFHRFRPYDPDNYWGFKEFIAVDDLARGFLDDDDALLIEADVHLCKLGRQKTYPEHDSEHVFAGHKGTPSRSFSSYFSGWRSSSANASMHKKAKPSASDADAKSVESGKDVDAQEKQFHLAPRLQQHFICPITAEIMEDPVVAADGYTYERIGIEGWFIKHQTSPMTNLKLPHKLLVPNHTLRSAIMEWKSAQAGQGKQKS</sequence>
<evidence type="ECO:0000256" key="1">
    <source>
        <dbReference type="SAM" id="MobiDB-lite"/>
    </source>
</evidence>
<dbReference type="InterPro" id="IPR052085">
    <property type="entry name" value="WD-SAM-U-box"/>
</dbReference>
<dbReference type="Gene3D" id="2.60.210.10">
    <property type="entry name" value="Apoptosis, Tumor Necrosis Factor Receptor Associated Protein 2, Chain A"/>
    <property type="match status" value="1"/>
</dbReference>
<feature type="compositionally biased region" description="Basic and acidic residues" evidence="1">
    <location>
        <begin position="160"/>
        <end position="173"/>
    </location>
</feature>
<dbReference type="OrthoDB" id="885946at2759"/>
<feature type="region of interest" description="Disordered" evidence="1">
    <location>
        <begin position="80"/>
        <end position="220"/>
    </location>
</feature>
<protein>
    <recommendedName>
        <fullName evidence="6">U-box domain-containing protein</fullName>
    </recommendedName>
</protein>
<evidence type="ECO:0000259" key="3">
    <source>
        <dbReference type="PROSITE" id="PS51698"/>
    </source>
</evidence>
<dbReference type="PROSITE" id="PS50144">
    <property type="entry name" value="MATH"/>
    <property type="match status" value="1"/>
</dbReference>
<dbReference type="PROSITE" id="PS51698">
    <property type="entry name" value="U_BOX"/>
    <property type="match status" value="1"/>
</dbReference>
<dbReference type="GO" id="GO:0016567">
    <property type="term" value="P:protein ubiquitination"/>
    <property type="evidence" value="ECO:0007669"/>
    <property type="project" value="UniProtKB-UniPathway"/>
</dbReference>
<reference evidence="4 5" key="1">
    <citation type="journal article" date="2018" name="Cell">
        <title>The Chara Genome: Secondary Complexity and Implications for Plant Terrestrialization.</title>
        <authorList>
            <person name="Nishiyama T."/>
            <person name="Sakayama H."/>
            <person name="Vries J.D."/>
            <person name="Buschmann H."/>
            <person name="Saint-Marcoux D."/>
            <person name="Ullrich K.K."/>
            <person name="Haas F.B."/>
            <person name="Vanderstraeten L."/>
            <person name="Becker D."/>
            <person name="Lang D."/>
            <person name="Vosolsobe S."/>
            <person name="Rombauts S."/>
            <person name="Wilhelmsson P.K.I."/>
            <person name="Janitza P."/>
            <person name="Kern R."/>
            <person name="Heyl A."/>
            <person name="Rumpler F."/>
            <person name="Villalobos L.I.A.C."/>
            <person name="Clay J.M."/>
            <person name="Skokan R."/>
            <person name="Toyoda A."/>
            <person name="Suzuki Y."/>
            <person name="Kagoshima H."/>
            <person name="Schijlen E."/>
            <person name="Tajeshwar N."/>
            <person name="Catarino B."/>
            <person name="Hetherington A.J."/>
            <person name="Saltykova A."/>
            <person name="Bonnot C."/>
            <person name="Breuninger H."/>
            <person name="Symeonidi A."/>
            <person name="Radhakrishnan G.V."/>
            <person name="Van Nieuwerburgh F."/>
            <person name="Deforce D."/>
            <person name="Chang C."/>
            <person name="Karol K.G."/>
            <person name="Hedrich R."/>
            <person name="Ulvskov P."/>
            <person name="Glockner G."/>
            <person name="Delwiche C.F."/>
            <person name="Petrasek J."/>
            <person name="Van de Peer Y."/>
            <person name="Friml J."/>
            <person name="Beilby M."/>
            <person name="Dolan L."/>
            <person name="Kohara Y."/>
            <person name="Sugano S."/>
            <person name="Fujiyama A."/>
            <person name="Delaux P.-M."/>
            <person name="Quint M."/>
            <person name="TheiBen G."/>
            <person name="Hagemann M."/>
            <person name="Harholt J."/>
            <person name="Dunand C."/>
            <person name="Zachgo S."/>
            <person name="Langdale J."/>
            <person name="Maumus F."/>
            <person name="Straeten D.V.D."/>
            <person name="Gould S.B."/>
            <person name="Rensing S.A."/>
        </authorList>
    </citation>
    <scope>NUCLEOTIDE SEQUENCE [LARGE SCALE GENOMIC DNA]</scope>
    <source>
        <strain evidence="4 5">S276</strain>
    </source>
</reference>
<dbReference type="InterPro" id="IPR003613">
    <property type="entry name" value="Ubox_domain"/>
</dbReference>
<dbReference type="InterPro" id="IPR002083">
    <property type="entry name" value="MATH/TRAF_dom"/>
</dbReference>
<dbReference type="CDD" id="cd16655">
    <property type="entry name" value="RING-Ubox_WDSUB1-like"/>
    <property type="match status" value="1"/>
</dbReference>
<dbReference type="InterPro" id="IPR013083">
    <property type="entry name" value="Znf_RING/FYVE/PHD"/>
</dbReference>
<dbReference type="PANTHER" id="PTHR46573">
    <property type="entry name" value="WD REPEAT, SAM AND U-BOX DOMAIN-CONTAINING PROTEIN 1"/>
    <property type="match status" value="1"/>
</dbReference>
<dbReference type="InterPro" id="IPR008974">
    <property type="entry name" value="TRAF-like"/>
</dbReference>
<feature type="compositionally biased region" description="Low complexity" evidence="1">
    <location>
        <begin position="23"/>
        <end position="42"/>
    </location>
</feature>
<dbReference type="Gramene" id="GBG66549">
    <property type="protein sequence ID" value="GBG66549"/>
    <property type="gene ID" value="CBR_g63131"/>
</dbReference>
<keyword evidence="5" id="KW-1185">Reference proteome</keyword>
<gene>
    <name evidence="4" type="ORF">CBR_g63131</name>
</gene>
<dbReference type="AlphaFoldDB" id="A0A388K951"/>
<dbReference type="SUPFAM" id="SSF49599">
    <property type="entry name" value="TRAF domain-like"/>
    <property type="match status" value="1"/>
</dbReference>
<dbReference type="SMART" id="SM00061">
    <property type="entry name" value="MATH"/>
    <property type="match status" value="1"/>
</dbReference>
<accession>A0A388K951</accession>
<dbReference type="STRING" id="69332.A0A388K951"/>
<feature type="region of interest" description="Disordered" evidence="1">
    <location>
        <begin position="1"/>
        <end position="63"/>
    </location>
</feature>
<evidence type="ECO:0000313" key="4">
    <source>
        <dbReference type="EMBL" id="GBG66549.1"/>
    </source>
</evidence>
<evidence type="ECO:0008006" key="6">
    <source>
        <dbReference type="Google" id="ProtNLM"/>
    </source>
</evidence>
<dbReference type="UniPathway" id="UPA00143"/>
<feature type="domain" description="U-box" evidence="3">
    <location>
        <begin position="435"/>
        <end position="508"/>
    </location>
</feature>
<feature type="compositionally biased region" description="Polar residues" evidence="1">
    <location>
        <begin position="131"/>
        <end position="152"/>
    </location>
</feature>
<evidence type="ECO:0000313" key="5">
    <source>
        <dbReference type="Proteomes" id="UP000265515"/>
    </source>
</evidence>
<organism evidence="4 5">
    <name type="scientific">Chara braunii</name>
    <name type="common">Braun's stonewort</name>
    <dbReference type="NCBI Taxonomy" id="69332"/>
    <lineage>
        <taxon>Eukaryota</taxon>
        <taxon>Viridiplantae</taxon>
        <taxon>Streptophyta</taxon>
        <taxon>Charophyceae</taxon>
        <taxon>Charales</taxon>
        <taxon>Characeae</taxon>
        <taxon>Chara</taxon>
    </lineage>
</organism>
<feature type="domain" description="MATH" evidence="2">
    <location>
        <begin position="227"/>
        <end position="354"/>
    </location>
</feature>
<dbReference type="Gene3D" id="3.30.40.10">
    <property type="entry name" value="Zinc/RING finger domain, C3HC4 (zinc finger)"/>
    <property type="match status" value="1"/>
</dbReference>
<evidence type="ECO:0000259" key="2">
    <source>
        <dbReference type="PROSITE" id="PS50144"/>
    </source>
</evidence>
<dbReference type="Proteomes" id="UP000265515">
    <property type="component" value="Unassembled WGS sequence"/>
</dbReference>
<dbReference type="EMBL" id="BFEA01000075">
    <property type="protein sequence ID" value="GBG66549.1"/>
    <property type="molecule type" value="Genomic_DNA"/>
</dbReference>
<name>A0A388K951_CHABU</name>
<feature type="region of interest" description="Disordered" evidence="1">
    <location>
        <begin position="400"/>
        <end position="421"/>
    </location>
</feature>
<dbReference type="Pfam" id="PF04564">
    <property type="entry name" value="U-box"/>
    <property type="match status" value="1"/>
</dbReference>
<dbReference type="SUPFAM" id="SSF57850">
    <property type="entry name" value="RING/U-box"/>
    <property type="match status" value="1"/>
</dbReference>
<dbReference type="PANTHER" id="PTHR46573:SF1">
    <property type="entry name" value="WD REPEAT, SAM AND U-BOX DOMAIN-CONTAINING PROTEIN 1"/>
    <property type="match status" value="1"/>
</dbReference>
<dbReference type="Pfam" id="PF22486">
    <property type="entry name" value="MATH_2"/>
    <property type="match status" value="1"/>
</dbReference>
<dbReference type="CDD" id="cd00121">
    <property type="entry name" value="MATH"/>
    <property type="match status" value="1"/>
</dbReference>
<feature type="compositionally biased region" description="Basic and acidic residues" evidence="1">
    <location>
        <begin position="412"/>
        <end position="421"/>
    </location>
</feature>
<proteinExistence type="predicted"/>
<dbReference type="GO" id="GO:0004842">
    <property type="term" value="F:ubiquitin-protein transferase activity"/>
    <property type="evidence" value="ECO:0007669"/>
    <property type="project" value="InterPro"/>
</dbReference>
<dbReference type="SMART" id="SM00504">
    <property type="entry name" value="Ubox"/>
    <property type="match status" value="1"/>
</dbReference>
<feature type="compositionally biased region" description="Polar residues" evidence="1">
    <location>
        <begin position="113"/>
        <end position="122"/>
    </location>
</feature>
<comment type="caution">
    <text evidence="4">The sequence shown here is derived from an EMBL/GenBank/DDBJ whole genome shotgun (WGS) entry which is preliminary data.</text>
</comment>
<feature type="compositionally biased region" description="Basic residues" evidence="1">
    <location>
        <begin position="1"/>
        <end position="22"/>
    </location>
</feature>